<proteinExistence type="predicted"/>
<reference evidence="1 2" key="1">
    <citation type="journal article" date="2008" name="Virology">
        <title>Characterization of Pseudomonas chlororaphis myovirus 201varphi2-1 via genomic sequencing, mass spectrometry, and electron microscopy.</title>
        <authorList>
            <person name="Thomas J.A."/>
            <person name="Rolando M.R."/>
            <person name="Carroll C.A."/>
            <person name="Shen P.S."/>
            <person name="Belnap D.M."/>
            <person name="Weintraub S.T."/>
            <person name="Serwer P."/>
            <person name="Hardies S.C."/>
        </authorList>
    </citation>
    <scope>NUCLEOTIDE SEQUENCE</scope>
</reference>
<dbReference type="Pfam" id="PF25619">
    <property type="entry name" value="PhiKZ_gp119"/>
    <property type="match status" value="1"/>
</dbReference>
<dbReference type="OrthoDB" id="19247at10239"/>
<gene>
    <name evidence="1" type="ORF">201phi2-1p198</name>
</gene>
<dbReference type="Proteomes" id="UP000002421">
    <property type="component" value="Segment"/>
</dbReference>
<organismHost>
    <name type="scientific">Pseudomonas chlororaphis</name>
    <dbReference type="NCBI Taxonomy" id="587753"/>
</organismHost>
<dbReference type="KEGG" id="vg:6372477"/>
<sequence length="180" mass="20341">MVQLLVLPEAVYDQYKVDGVQFNRLLDTNYIACPDVSSVNDLAQIDIALNEFPFVFCPGTGIVLAHSPRVGIAIASTSDVENKFMMQDLHNALEERVETLSLRLANQPKLVSEYSLYPVDENLWVAVQKSLPITNSDPERLTLISNRTFFDSLIYELLRTCKLSQVASTNLFNYYLMSKV</sequence>
<dbReference type="RefSeq" id="YP_001956922.1">
    <property type="nucleotide sequence ID" value="NC_010821.1"/>
</dbReference>
<evidence type="ECO:0000313" key="1">
    <source>
        <dbReference type="EMBL" id="ABY63028.1"/>
    </source>
</evidence>
<protein>
    <submittedName>
        <fullName evidence="1">Virion structural protein</fullName>
    </submittedName>
</protein>
<dbReference type="EMBL" id="EU197055">
    <property type="protein sequence ID" value="ABY63028.1"/>
    <property type="molecule type" value="Genomic_DNA"/>
</dbReference>
<name>B3FJ61_BP201</name>
<accession>B3FJ61</accession>
<dbReference type="InterPro" id="IPR058013">
    <property type="entry name" value="Gp119"/>
</dbReference>
<organism evidence="1 2">
    <name type="scientific">Pseudomonas phage 201phi2-1</name>
    <name type="common">Pseudomonas chlororaphis phage 201phi2-1</name>
    <dbReference type="NCBI Taxonomy" id="198110"/>
    <lineage>
        <taxon>Viruses</taxon>
        <taxon>Duplodnaviria</taxon>
        <taxon>Heunggongvirae</taxon>
        <taxon>Uroviricota</taxon>
        <taxon>Caudoviricetes</taxon>
        <taxon>Chimalliviridae</taxon>
        <taxon>Serwervirus</taxon>
        <taxon>Serwervirus 201phi21</taxon>
    </lineage>
</organism>
<evidence type="ECO:0000313" key="2">
    <source>
        <dbReference type="Proteomes" id="UP000002421"/>
    </source>
</evidence>
<keyword evidence="2" id="KW-1185">Reference proteome</keyword>